<gene>
    <name evidence="11" type="primary">tmk</name>
    <name evidence="13" type="ORF">FM115_11280</name>
</gene>
<comment type="similarity">
    <text evidence="1 11">Belongs to the thymidylate kinase family.</text>
</comment>
<dbReference type="EC" id="2.7.4.9" evidence="2 11"/>
<keyword evidence="6 11" id="KW-0547">Nucleotide-binding</keyword>
<evidence type="ECO:0000256" key="1">
    <source>
        <dbReference type="ARBA" id="ARBA00009776"/>
    </source>
</evidence>
<evidence type="ECO:0000259" key="12">
    <source>
        <dbReference type="Pfam" id="PF02223"/>
    </source>
</evidence>
<dbReference type="PANTHER" id="PTHR10344:SF4">
    <property type="entry name" value="UMP-CMP KINASE 2, MITOCHONDRIAL"/>
    <property type="match status" value="1"/>
</dbReference>
<dbReference type="SUPFAM" id="SSF52540">
    <property type="entry name" value="P-loop containing nucleoside triphosphate hydrolases"/>
    <property type="match status" value="1"/>
</dbReference>
<dbReference type="GO" id="GO:0004798">
    <property type="term" value="F:dTMP kinase activity"/>
    <property type="evidence" value="ECO:0007669"/>
    <property type="project" value="UniProtKB-UniRule"/>
</dbReference>
<keyword evidence="4 11" id="KW-0808">Transferase</keyword>
<evidence type="ECO:0000256" key="2">
    <source>
        <dbReference type="ARBA" id="ARBA00012980"/>
    </source>
</evidence>
<dbReference type="InterPro" id="IPR018095">
    <property type="entry name" value="Thymidylate_kin_CS"/>
</dbReference>
<dbReference type="GeneID" id="96911967"/>
<dbReference type="GO" id="GO:0005829">
    <property type="term" value="C:cytosol"/>
    <property type="evidence" value="ECO:0007669"/>
    <property type="project" value="TreeGrafter"/>
</dbReference>
<dbReference type="InterPro" id="IPR027417">
    <property type="entry name" value="P-loop_NTPase"/>
</dbReference>
<dbReference type="PROSITE" id="PS01331">
    <property type="entry name" value="THYMIDYLATE_KINASE"/>
    <property type="match status" value="1"/>
</dbReference>
<dbReference type="GO" id="GO:0006235">
    <property type="term" value="P:dTTP biosynthetic process"/>
    <property type="evidence" value="ECO:0007669"/>
    <property type="project" value="UniProtKB-UniRule"/>
</dbReference>
<keyword evidence="5 11" id="KW-0545">Nucleotide biosynthesis</keyword>
<evidence type="ECO:0000256" key="3">
    <source>
        <dbReference type="ARBA" id="ARBA00017144"/>
    </source>
</evidence>
<feature type="binding site" evidence="11">
    <location>
        <begin position="10"/>
        <end position="17"/>
    </location>
    <ligand>
        <name>ATP</name>
        <dbReference type="ChEBI" id="CHEBI:30616"/>
    </ligand>
</feature>
<dbReference type="Proteomes" id="UP000195611">
    <property type="component" value="Unassembled WGS sequence"/>
</dbReference>
<dbReference type="HAMAP" id="MF_00165">
    <property type="entry name" value="Thymidylate_kinase"/>
    <property type="match status" value="1"/>
</dbReference>
<dbReference type="Pfam" id="PF02223">
    <property type="entry name" value="Thymidylate_kin"/>
    <property type="match status" value="1"/>
</dbReference>
<comment type="function">
    <text evidence="10 11">Phosphorylation of dTMP to form dTDP in both de novo and salvage pathways of dTTP synthesis.</text>
</comment>
<evidence type="ECO:0000256" key="5">
    <source>
        <dbReference type="ARBA" id="ARBA00022727"/>
    </source>
</evidence>
<proteinExistence type="inferred from homology"/>
<dbReference type="NCBIfam" id="TIGR00041">
    <property type="entry name" value="DTMP_kinase"/>
    <property type="match status" value="1"/>
</dbReference>
<dbReference type="EMBL" id="FUKW01000169">
    <property type="protein sequence ID" value="SJN45739.1"/>
    <property type="molecule type" value="Genomic_DNA"/>
</dbReference>
<dbReference type="GO" id="GO:0006233">
    <property type="term" value="P:dTDP biosynthetic process"/>
    <property type="evidence" value="ECO:0007669"/>
    <property type="project" value="InterPro"/>
</dbReference>
<evidence type="ECO:0000256" key="10">
    <source>
        <dbReference type="ARBA" id="ARBA00057735"/>
    </source>
</evidence>
<dbReference type="PANTHER" id="PTHR10344">
    <property type="entry name" value="THYMIDYLATE KINASE"/>
    <property type="match status" value="1"/>
</dbReference>
<accession>A0A1R4KNB4</accession>
<comment type="catalytic activity">
    <reaction evidence="9 11">
        <text>dTMP + ATP = dTDP + ADP</text>
        <dbReference type="Rhea" id="RHEA:13517"/>
        <dbReference type="ChEBI" id="CHEBI:30616"/>
        <dbReference type="ChEBI" id="CHEBI:58369"/>
        <dbReference type="ChEBI" id="CHEBI:63528"/>
        <dbReference type="ChEBI" id="CHEBI:456216"/>
        <dbReference type="EC" id="2.7.4.9"/>
    </reaction>
</comment>
<name>A0A1R4KNB4_9LACT</name>
<evidence type="ECO:0000256" key="7">
    <source>
        <dbReference type="ARBA" id="ARBA00022777"/>
    </source>
</evidence>
<dbReference type="Gene3D" id="3.40.50.300">
    <property type="entry name" value="P-loop containing nucleotide triphosphate hydrolases"/>
    <property type="match status" value="1"/>
</dbReference>
<dbReference type="GO" id="GO:0006227">
    <property type="term" value="P:dUDP biosynthetic process"/>
    <property type="evidence" value="ECO:0007669"/>
    <property type="project" value="TreeGrafter"/>
</dbReference>
<evidence type="ECO:0000313" key="13">
    <source>
        <dbReference type="EMBL" id="SJN45739.1"/>
    </source>
</evidence>
<evidence type="ECO:0000313" key="14">
    <source>
        <dbReference type="Proteomes" id="UP000195611"/>
    </source>
</evidence>
<reference evidence="13 14" key="1">
    <citation type="submission" date="2017-02" db="EMBL/GenBank/DDBJ databases">
        <authorList>
            <person name="Peterson S.W."/>
        </authorList>
    </citation>
    <scope>NUCLEOTIDE SEQUENCE [LARGE SCALE GENOMIC DNA]</scope>
    <source>
        <strain evidence="13 14">42ea</strain>
    </source>
</reference>
<dbReference type="GO" id="GO:0005524">
    <property type="term" value="F:ATP binding"/>
    <property type="evidence" value="ECO:0007669"/>
    <property type="project" value="UniProtKB-UniRule"/>
</dbReference>
<dbReference type="RefSeq" id="WP_087060318.1">
    <property type="nucleotide sequence ID" value="NZ_FUKW01000169.1"/>
</dbReference>
<evidence type="ECO:0000256" key="11">
    <source>
        <dbReference type="HAMAP-Rule" id="MF_00165"/>
    </source>
</evidence>
<dbReference type="AlphaFoldDB" id="A0A1R4KNB4"/>
<feature type="domain" description="Thymidylate kinase-like" evidence="12">
    <location>
        <begin position="8"/>
        <end position="198"/>
    </location>
</feature>
<dbReference type="InterPro" id="IPR018094">
    <property type="entry name" value="Thymidylate_kinase"/>
</dbReference>
<protein>
    <recommendedName>
        <fullName evidence="3 11">Thymidylate kinase</fullName>
        <ecNumber evidence="2 11">2.7.4.9</ecNumber>
    </recommendedName>
    <alternativeName>
        <fullName evidence="11">dTMP kinase</fullName>
    </alternativeName>
</protein>
<organism evidence="13 14">
    <name type="scientific">Marinilactibacillus psychrotolerans 42ea</name>
    <dbReference type="NCBI Taxonomy" id="1255609"/>
    <lineage>
        <taxon>Bacteria</taxon>
        <taxon>Bacillati</taxon>
        <taxon>Bacillota</taxon>
        <taxon>Bacilli</taxon>
        <taxon>Lactobacillales</taxon>
        <taxon>Carnobacteriaceae</taxon>
        <taxon>Marinilactibacillus</taxon>
    </lineage>
</organism>
<evidence type="ECO:0000256" key="4">
    <source>
        <dbReference type="ARBA" id="ARBA00022679"/>
    </source>
</evidence>
<keyword evidence="7 11" id="KW-0418">Kinase</keyword>
<keyword evidence="8 11" id="KW-0067">ATP-binding</keyword>
<dbReference type="FunFam" id="3.40.50.300:FF:000225">
    <property type="entry name" value="Thymidylate kinase"/>
    <property type="match status" value="1"/>
</dbReference>
<evidence type="ECO:0000256" key="9">
    <source>
        <dbReference type="ARBA" id="ARBA00048743"/>
    </source>
</evidence>
<evidence type="ECO:0000256" key="6">
    <source>
        <dbReference type="ARBA" id="ARBA00022741"/>
    </source>
</evidence>
<sequence>MTGLFITIEGPDGAGKSGLIKRLVPAIQSMINHPLVVTREPGGSVIAEEIRKLILDPKHLTMDARTEALLYAASRRQHVVEKILPALSRGEVVLCDRFVDSSIAYQGQARGIGMEKVMAINEFAIEGLKPDITLYLDVDVEVGLKRIKDKKSKRTQDRLELEAVTFHEEVSKAYHLLIEKDPSRFRIIDASLDQDSVFQNALDALITVIEEYDSHNSN</sequence>
<dbReference type="CDD" id="cd01672">
    <property type="entry name" value="TMPK"/>
    <property type="match status" value="1"/>
</dbReference>
<evidence type="ECO:0000256" key="8">
    <source>
        <dbReference type="ARBA" id="ARBA00022840"/>
    </source>
</evidence>
<dbReference type="InterPro" id="IPR039430">
    <property type="entry name" value="Thymidylate_kin-like_dom"/>
</dbReference>